<comment type="caution">
    <text evidence="1">The sequence shown here is derived from an EMBL/GenBank/DDBJ whole genome shotgun (WGS) entry which is preliminary data.</text>
</comment>
<dbReference type="STRING" id="44941.A0A397UAJ4"/>
<evidence type="ECO:0000313" key="2">
    <source>
        <dbReference type="Proteomes" id="UP000266673"/>
    </source>
</evidence>
<proteinExistence type="predicted"/>
<keyword evidence="2" id="KW-1185">Reference proteome</keyword>
<dbReference type="AlphaFoldDB" id="A0A397UAJ4"/>
<protein>
    <submittedName>
        <fullName evidence="1">Uncharacterized protein</fullName>
    </submittedName>
</protein>
<sequence length="234" mass="26515">MSSIFIAFCFIKTISGNDKFTTGTALYRANDEDDEFREFTYKGFTGNTDLLIIEFENNSIVLMIGRYIYHENAEYMSFSTLPIRRQSFMLSKKLYNLVNGQKSIDSNVIVSYSNTNGQYDSLKDSLKKSVISAIGRLKLNPILSQYATIIDGGEITPLNKKFLLKLLKLFDSEIAIMFSQDSNKRKKTSLFASLTKNFNNNPPTIDLPDLVNQIRTNIPQPQPSQESSANRAEP</sequence>
<reference evidence="1 2" key="1">
    <citation type="submission" date="2018-06" db="EMBL/GenBank/DDBJ databases">
        <title>Comparative genomics reveals the genomic features of Rhizophagus irregularis, R. cerebriforme, R. diaphanum and Gigaspora rosea, and their symbiotic lifestyle signature.</title>
        <authorList>
            <person name="Morin E."/>
            <person name="San Clemente H."/>
            <person name="Chen E.C.H."/>
            <person name="De La Providencia I."/>
            <person name="Hainaut M."/>
            <person name="Kuo A."/>
            <person name="Kohler A."/>
            <person name="Murat C."/>
            <person name="Tang N."/>
            <person name="Roy S."/>
            <person name="Loubradou J."/>
            <person name="Henrissat B."/>
            <person name="Grigoriev I.V."/>
            <person name="Corradi N."/>
            <person name="Roux C."/>
            <person name="Martin F.M."/>
        </authorList>
    </citation>
    <scope>NUCLEOTIDE SEQUENCE [LARGE SCALE GENOMIC DNA]</scope>
    <source>
        <strain evidence="1 2">DAOM 194757</strain>
    </source>
</reference>
<accession>A0A397UAJ4</accession>
<name>A0A397UAJ4_9GLOM</name>
<dbReference type="EMBL" id="QKWP01001866">
    <property type="protein sequence ID" value="RIB06118.1"/>
    <property type="molecule type" value="Genomic_DNA"/>
</dbReference>
<dbReference type="Proteomes" id="UP000266673">
    <property type="component" value="Unassembled WGS sequence"/>
</dbReference>
<organism evidence="1 2">
    <name type="scientific">Gigaspora rosea</name>
    <dbReference type="NCBI Taxonomy" id="44941"/>
    <lineage>
        <taxon>Eukaryota</taxon>
        <taxon>Fungi</taxon>
        <taxon>Fungi incertae sedis</taxon>
        <taxon>Mucoromycota</taxon>
        <taxon>Glomeromycotina</taxon>
        <taxon>Glomeromycetes</taxon>
        <taxon>Diversisporales</taxon>
        <taxon>Gigasporaceae</taxon>
        <taxon>Gigaspora</taxon>
    </lineage>
</organism>
<gene>
    <name evidence="1" type="ORF">C2G38_2217911</name>
</gene>
<dbReference type="OrthoDB" id="2402625at2759"/>
<evidence type="ECO:0000313" key="1">
    <source>
        <dbReference type="EMBL" id="RIB06118.1"/>
    </source>
</evidence>